<reference evidence="5" key="1">
    <citation type="submission" date="2018-06" db="EMBL/GenBank/DDBJ databases">
        <authorList>
            <person name="Zhirakovskaya E."/>
        </authorList>
    </citation>
    <scope>NUCLEOTIDE SEQUENCE</scope>
</reference>
<gene>
    <name evidence="5" type="ORF">MNBD_ALPHA09-855</name>
</gene>
<dbReference type="InterPro" id="IPR009056">
    <property type="entry name" value="Cyt_c-like_dom"/>
</dbReference>
<sequence length="155" mass="17286">MQSGIWRLAAVAIAVAGAAAYLFVVNQGPNLLFKPDDASVVAEGRRIYGEYCAACHGDNLEGQPDWQTPLENGRMPAPPHDKDGHTWHHSERLLFEITKWGVEKYIGNDYQSDMAAYEDILTDEEIIAVLSYIKSTWPAQTRERHDQISVKDAGS</sequence>
<evidence type="ECO:0000256" key="2">
    <source>
        <dbReference type="ARBA" id="ARBA00022723"/>
    </source>
</evidence>
<dbReference type="PANTHER" id="PTHR35008:SF4">
    <property type="entry name" value="BLL4482 PROTEIN"/>
    <property type="match status" value="1"/>
</dbReference>
<evidence type="ECO:0000259" key="4">
    <source>
        <dbReference type="PROSITE" id="PS51007"/>
    </source>
</evidence>
<dbReference type="SUPFAM" id="SSF46626">
    <property type="entry name" value="Cytochrome c"/>
    <property type="match status" value="1"/>
</dbReference>
<dbReference type="GO" id="GO:0009055">
    <property type="term" value="F:electron transfer activity"/>
    <property type="evidence" value="ECO:0007669"/>
    <property type="project" value="InterPro"/>
</dbReference>
<name>A0A3B0T4L6_9ZZZZ</name>
<accession>A0A3B0T4L6</accession>
<dbReference type="Pfam" id="PF00034">
    <property type="entry name" value="Cytochrom_C"/>
    <property type="match status" value="1"/>
</dbReference>
<keyword evidence="3" id="KW-0408">Iron</keyword>
<dbReference type="GO" id="GO:0046872">
    <property type="term" value="F:metal ion binding"/>
    <property type="evidence" value="ECO:0007669"/>
    <property type="project" value="UniProtKB-KW"/>
</dbReference>
<feature type="domain" description="Cytochrome c" evidence="4">
    <location>
        <begin position="39"/>
        <end position="137"/>
    </location>
</feature>
<dbReference type="PANTHER" id="PTHR35008">
    <property type="entry name" value="BLL4482 PROTEIN-RELATED"/>
    <property type="match status" value="1"/>
</dbReference>
<dbReference type="PROSITE" id="PS51007">
    <property type="entry name" value="CYTC"/>
    <property type="match status" value="1"/>
</dbReference>
<dbReference type="InterPro" id="IPR051459">
    <property type="entry name" value="Cytochrome_c-type_DH"/>
</dbReference>
<organism evidence="5">
    <name type="scientific">hydrothermal vent metagenome</name>
    <dbReference type="NCBI Taxonomy" id="652676"/>
    <lineage>
        <taxon>unclassified sequences</taxon>
        <taxon>metagenomes</taxon>
        <taxon>ecological metagenomes</taxon>
    </lineage>
</organism>
<keyword evidence="2" id="KW-0479">Metal-binding</keyword>
<dbReference type="EMBL" id="UOEM01000060">
    <property type="protein sequence ID" value="VAW13275.1"/>
    <property type="molecule type" value="Genomic_DNA"/>
</dbReference>
<evidence type="ECO:0000256" key="1">
    <source>
        <dbReference type="ARBA" id="ARBA00022617"/>
    </source>
</evidence>
<evidence type="ECO:0000256" key="3">
    <source>
        <dbReference type="ARBA" id="ARBA00023004"/>
    </source>
</evidence>
<dbReference type="InterPro" id="IPR036909">
    <property type="entry name" value="Cyt_c-like_dom_sf"/>
</dbReference>
<dbReference type="GO" id="GO:0020037">
    <property type="term" value="F:heme binding"/>
    <property type="evidence" value="ECO:0007669"/>
    <property type="project" value="InterPro"/>
</dbReference>
<evidence type="ECO:0000313" key="5">
    <source>
        <dbReference type="EMBL" id="VAW13275.1"/>
    </source>
</evidence>
<proteinExistence type="predicted"/>
<dbReference type="Gene3D" id="1.10.760.10">
    <property type="entry name" value="Cytochrome c-like domain"/>
    <property type="match status" value="1"/>
</dbReference>
<keyword evidence="1" id="KW-0349">Heme</keyword>
<protein>
    <submittedName>
        <fullName evidence="5">Cytochrome c family protein</fullName>
    </submittedName>
</protein>
<dbReference type="AlphaFoldDB" id="A0A3B0T4L6"/>